<proteinExistence type="predicted"/>
<keyword evidence="2" id="KW-1185">Reference proteome</keyword>
<organism evidence="1 2">
    <name type="scientific">Vermiconidia calcicola</name>
    <dbReference type="NCBI Taxonomy" id="1690605"/>
    <lineage>
        <taxon>Eukaryota</taxon>
        <taxon>Fungi</taxon>
        <taxon>Dikarya</taxon>
        <taxon>Ascomycota</taxon>
        <taxon>Pezizomycotina</taxon>
        <taxon>Dothideomycetes</taxon>
        <taxon>Dothideomycetidae</taxon>
        <taxon>Mycosphaerellales</taxon>
        <taxon>Extremaceae</taxon>
        <taxon>Vermiconidia</taxon>
    </lineage>
</organism>
<evidence type="ECO:0000313" key="1">
    <source>
        <dbReference type="EMBL" id="KAK3722461.1"/>
    </source>
</evidence>
<dbReference type="Proteomes" id="UP001281147">
    <property type="component" value="Unassembled WGS sequence"/>
</dbReference>
<protein>
    <submittedName>
        <fullName evidence="1">Uncharacterized protein</fullName>
    </submittedName>
</protein>
<sequence length="182" mass="20099">MRKESLDDFSPEWCQKLLNNPSYEQTGAGSRTVGGPTGKSSNSLIGKTLFTDHTLRAIRFLYKPKANEREFGGELLALVSLGDEICSHANVLHGGINTTIIDEVSGGLAMRESVPHSLMAVNFTVKLRKSVKTPGIVLVRAWLDRKPEGRKVWVKCRTEQDGITCIESESLYLHVGMSKARL</sequence>
<accession>A0ACC3NSW0</accession>
<name>A0ACC3NSW0_9PEZI</name>
<dbReference type="EMBL" id="JAUTXU010000013">
    <property type="protein sequence ID" value="KAK3722461.1"/>
    <property type="molecule type" value="Genomic_DNA"/>
</dbReference>
<gene>
    <name evidence="1" type="ORF">LTR37_002453</name>
</gene>
<reference evidence="1" key="1">
    <citation type="submission" date="2023-07" db="EMBL/GenBank/DDBJ databases">
        <title>Black Yeasts Isolated from many extreme environments.</title>
        <authorList>
            <person name="Coleine C."/>
            <person name="Stajich J.E."/>
            <person name="Selbmann L."/>
        </authorList>
    </citation>
    <scope>NUCLEOTIDE SEQUENCE</scope>
    <source>
        <strain evidence="1">CCFEE 5714</strain>
    </source>
</reference>
<comment type="caution">
    <text evidence="1">The sequence shown here is derived from an EMBL/GenBank/DDBJ whole genome shotgun (WGS) entry which is preliminary data.</text>
</comment>
<evidence type="ECO:0000313" key="2">
    <source>
        <dbReference type="Proteomes" id="UP001281147"/>
    </source>
</evidence>